<dbReference type="AlphaFoldDB" id="X1EE69"/>
<comment type="caution">
    <text evidence="1">The sequence shown here is derived from an EMBL/GenBank/DDBJ whole genome shotgun (WGS) entry which is preliminary data.</text>
</comment>
<proteinExistence type="predicted"/>
<gene>
    <name evidence="1" type="ORF">S03H2_08477</name>
</gene>
<evidence type="ECO:0000313" key="1">
    <source>
        <dbReference type="EMBL" id="GAH18645.1"/>
    </source>
</evidence>
<reference evidence="1" key="1">
    <citation type="journal article" date="2014" name="Front. Microbiol.">
        <title>High frequency of phylogenetically diverse reductive dehalogenase-homologous genes in deep subseafloor sedimentary metagenomes.</title>
        <authorList>
            <person name="Kawai M."/>
            <person name="Futagami T."/>
            <person name="Toyoda A."/>
            <person name="Takaki Y."/>
            <person name="Nishi S."/>
            <person name="Hori S."/>
            <person name="Arai W."/>
            <person name="Tsubouchi T."/>
            <person name="Morono Y."/>
            <person name="Uchiyama I."/>
            <person name="Ito T."/>
            <person name="Fujiyama A."/>
            <person name="Inagaki F."/>
            <person name="Takami H."/>
        </authorList>
    </citation>
    <scope>NUCLEOTIDE SEQUENCE</scope>
    <source>
        <strain evidence="1">Expedition CK06-06</strain>
    </source>
</reference>
<protein>
    <submittedName>
        <fullName evidence="1">Uncharacterized protein</fullName>
    </submittedName>
</protein>
<feature type="non-terminal residue" evidence="1">
    <location>
        <position position="1"/>
    </location>
</feature>
<dbReference type="EMBL" id="BARU01004125">
    <property type="protein sequence ID" value="GAH18645.1"/>
    <property type="molecule type" value="Genomic_DNA"/>
</dbReference>
<sequence length="30" mass="3377">GVVGNTTCKKVRSVSLLDTRRETMKQKRNA</sequence>
<name>X1EE69_9ZZZZ</name>
<accession>X1EE69</accession>
<organism evidence="1">
    <name type="scientific">marine sediment metagenome</name>
    <dbReference type="NCBI Taxonomy" id="412755"/>
    <lineage>
        <taxon>unclassified sequences</taxon>
        <taxon>metagenomes</taxon>
        <taxon>ecological metagenomes</taxon>
    </lineage>
</organism>